<feature type="region of interest" description="Disordered" evidence="1">
    <location>
        <begin position="1"/>
        <end position="58"/>
    </location>
</feature>
<dbReference type="AlphaFoldDB" id="A0A3P6QML5"/>
<sequence>MGIIEELEENKSFDEAQSVSEVFEEEEMREENESDLLDQDAEKEDQQREEGEEDSMDSYTQIVMKLYNEYVKECKEPEAMEEVPRKAIEMALKETQEEYEMHVMEGVEEQGNEVEFVTVVDGFQESLEKFVKYGKTDRKWSYMRRSIIAYFKVDQLFS</sequence>
<accession>A0A3P6QML5</accession>
<evidence type="ECO:0000313" key="2">
    <source>
        <dbReference type="EMBL" id="VDK44960.1"/>
    </source>
</evidence>
<protein>
    <submittedName>
        <fullName evidence="2">Uncharacterized protein</fullName>
    </submittedName>
</protein>
<evidence type="ECO:0000256" key="1">
    <source>
        <dbReference type="SAM" id="MobiDB-lite"/>
    </source>
</evidence>
<gene>
    <name evidence="2" type="ORF">CGOC_LOCUS423</name>
</gene>
<dbReference type="Proteomes" id="UP000271889">
    <property type="component" value="Unassembled WGS sequence"/>
</dbReference>
<dbReference type="EMBL" id="UYRV01000579">
    <property type="protein sequence ID" value="VDK44960.1"/>
    <property type="molecule type" value="Genomic_DNA"/>
</dbReference>
<keyword evidence="3" id="KW-1185">Reference proteome</keyword>
<reference evidence="2 3" key="1">
    <citation type="submission" date="2018-11" db="EMBL/GenBank/DDBJ databases">
        <authorList>
            <consortium name="Pathogen Informatics"/>
        </authorList>
    </citation>
    <scope>NUCLEOTIDE SEQUENCE [LARGE SCALE GENOMIC DNA]</scope>
</reference>
<feature type="compositionally biased region" description="Acidic residues" evidence="1">
    <location>
        <begin position="22"/>
        <end position="43"/>
    </location>
</feature>
<name>A0A3P6QML5_CYLGO</name>
<proteinExistence type="predicted"/>
<organism evidence="2 3">
    <name type="scientific">Cylicostephanus goldi</name>
    <name type="common">Nematode worm</name>
    <dbReference type="NCBI Taxonomy" id="71465"/>
    <lineage>
        <taxon>Eukaryota</taxon>
        <taxon>Metazoa</taxon>
        <taxon>Ecdysozoa</taxon>
        <taxon>Nematoda</taxon>
        <taxon>Chromadorea</taxon>
        <taxon>Rhabditida</taxon>
        <taxon>Rhabditina</taxon>
        <taxon>Rhabditomorpha</taxon>
        <taxon>Strongyloidea</taxon>
        <taxon>Strongylidae</taxon>
        <taxon>Cylicostephanus</taxon>
    </lineage>
</organism>
<evidence type="ECO:0000313" key="3">
    <source>
        <dbReference type="Proteomes" id="UP000271889"/>
    </source>
</evidence>